<gene>
    <name evidence="4" type="ORF">DRW07_16195</name>
</gene>
<dbReference type="PANTHER" id="PTHR43861">
    <property type="entry name" value="TRANS-ACONITATE 2-METHYLTRANSFERASE-RELATED"/>
    <property type="match status" value="1"/>
</dbReference>
<feature type="domain" description="HNH nuclease" evidence="3">
    <location>
        <begin position="457"/>
        <end position="498"/>
    </location>
</feature>
<dbReference type="Gene3D" id="3.40.50.150">
    <property type="entry name" value="Vaccinia Virus protein VP39"/>
    <property type="match status" value="1"/>
</dbReference>
<dbReference type="GO" id="GO:0032259">
    <property type="term" value="P:methylation"/>
    <property type="evidence" value="ECO:0007669"/>
    <property type="project" value="UniProtKB-KW"/>
</dbReference>
<dbReference type="EMBL" id="RPOK01000005">
    <property type="protein sequence ID" value="RPJ65439.1"/>
    <property type="molecule type" value="Genomic_DNA"/>
</dbReference>
<keyword evidence="4" id="KW-0489">Methyltransferase</keyword>
<dbReference type="Gene3D" id="1.10.30.50">
    <property type="match status" value="1"/>
</dbReference>
<evidence type="ECO:0000259" key="3">
    <source>
        <dbReference type="Pfam" id="PF13395"/>
    </source>
</evidence>
<evidence type="ECO:0000313" key="4">
    <source>
        <dbReference type="EMBL" id="RPJ65439.1"/>
    </source>
</evidence>
<proteinExistence type="predicted"/>
<reference evidence="4 5" key="1">
    <citation type="submission" date="2018-11" db="EMBL/GenBank/DDBJ databases">
        <authorList>
            <person name="Ye M.-Q."/>
            <person name="Du Z.-J."/>
        </authorList>
    </citation>
    <scope>NUCLEOTIDE SEQUENCE [LARGE SCALE GENOMIC DNA]</scope>
    <source>
        <strain evidence="4 5">U0105</strain>
    </source>
</reference>
<dbReference type="GO" id="GO:0008757">
    <property type="term" value="F:S-adenosylmethionine-dependent methyltransferase activity"/>
    <property type="evidence" value="ECO:0007669"/>
    <property type="project" value="InterPro"/>
</dbReference>
<dbReference type="OrthoDB" id="7348755at2"/>
<feature type="domain" description="Methyltransferase type 11" evidence="2">
    <location>
        <begin position="42"/>
        <end position="140"/>
    </location>
</feature>
<dbReference type="RefSeq" id="WP_124028986.1">
    <property type="nucleotide sequence ID" value="NZ_JBHRSN010000014.1"/>
</dbReference>
<dbReference type="Proteomes" id="UP000275281">
    <property type="component" value="Unassembled WGS sequence"/>
</dbReference>
<protein>
    <submittedName>
        <fullName evidence="4">Methyltransferase domain-containing protein</fullName>
    </submittedName>
</protein>
<evidence type="ECO:0000259" key="2">
    <source>
        <dbReference type="Pfam" id="PF08241"/>
    </source>
</evidence>
<dbReference type="InterPro" id="IPR013216">
    <property type="entry name" value="Methyltransf_11"/>
</dbReference>
<sequence length="566" mass="64436">MSENIKYYSTHAEKLADQYNSVEFEKVHQEWLTEIPEKGFALDVGAGSGRDARFLAAKGLSVVAVEPADGIRERAQQYVVNQPIHWLNDKLPELAQVFSLQTKFDLILLSAVWMHIAPSERERCIRKLSSLLKANGKIIISLRHGACHDERTMYKVSADELSGFARKFGLSFRLLSEQVNADELGRNDVFWQTVVLTLPDDGSGAFPLLRNIIVNDSKSSTYKVALLRTLLRIAEGHPGAVLERMKEHVVLPVGLVALYWIKLFKPLVDHFQIPQSSNRQKGLGFVKEGGWQELRSFTANDFYIGAIYLNGDIARAVYQTLKDVTSTIKKMPVSHITLPGTEEGVFHVETENKRTAKPAGGIVIDAAFLASFGRFYIPVNIWDSLARFSVWIEPSLVNEWAALMRTYTDNNSMQFSQSELLNALTWEDPRRTTTRVRNRVNELLKSDGVNCCWSGSKLRAESYAVDHAMPFSRWPNNDLWNLLPTKTQINTKKSDKLPSSTRLQHSRQIITDWWQQGWADNADEFFIQANLALPNLPDSNRSFDDVFEALTMQRDRIKDFQQLEEW</sequence>
<dbReference type="SUPFAM" id="SSF53335">
    <property type="entry name" value="S-adenosyl-L-methionine-dependent methyltransferases"/>
    <property type="match status" value="1"/>
</dbReference>
<dbReference type="InterPro" id="IPR003615">
    <property type="entry name" value="HNH_nuc"/>
</dbReference>
<comment type="caution">
    <text evidence="4">The sequence shown here is derived from an EMBL/GenBank/DDBJ whole genome shotgun (WGS) entry which is preliminary data.</text>
</comment>
<dbReference type="InterPro" id="IPR029063">
    <property type="entry name" value="SAM-dependent_MTases_sf"/>
</dbReference>
<dbReference type="CDD" id="cd02440">
    <property type="entry name" value="AdoMet_MTases"/>
    <property type="match status" value="1"/>
</dbReference>
<dbReference type="Pfam" id="PF08241">
    <property type="entry name" value="Methyltransf_11"/>
    <property type="match status" value="1"/>
</dbReference>
<evidence type="ECO:0000313" key="5">
    <source>
        <dbReference type="Proteomes" id="UP000275281"/>
    </source>
</evidence>
<evidence type="ECO:0000256" key="1">
    <source>
        <dbReference type="ARBA" id="ARBA00022679"/>
    </source>
</evidence>
<keyword evidence="1 4" id="KW-0808">Transferase</keyword>
<name>A0A3N5Y5C8_9ALTE</name>
<dbReference type="PANTHER" id="PTHR43861:SF3">
    <property type="entry name" value="PUTATIVE (AFU_ORTHOLOGUE AFUA_2G14390)-RELATED"/>
    <property type="match status" value="1"/>
</dbReference>
<dbReference type="Pfam" id="PF13395">
    <property type="entry name" value="HNH_4"/>
    <property type="match status" value="1"/>
</dbReference>
<dbReference type="AlphaFoldDB" id="A0A3N5Y5C8"/>
<organism evidence="4 5">
    <name type="scientific">Alteromonas sediminis</name>
    <dbReference type="NCBI Taxonomy" id="2259342"/>
    <lineage>
        <taxon>Bacteria</taxon>
        <taxon>Pseudomonadati</taxon>
        <taxon>Pseudomonadota</taxon>
        <taxon>Gammaproteobacteria</taxon>
        <taxon>Alteromonadales</taxon>
        <taxon>Alteromonadaceae</taxon>
        <taxon>Alteromonas/Salinimonas group</taxon>
        <taxon>Alteromonas</taxon>
    </lineage>
</organism>
<keyword evidence="5" id="KW-1185">Reference proteome</keyword>
<accession>A0A3N5Y5C8</accession>